<evidence type="ECO:0008006" key="3">
    <source>
        <dbReference type="Google" id="ProtNLM"/>
    </source>
</evidence>
<dbReference type="STRING" id="1423750.FC89_GL000268"/>
<gene>
    <name evidence="1" type="ORF">FC89_GL000268</name>
</gene>
<dbReference type="RefSeq" id="WP_057871069.1">
    <property type="nucleotide sequence ID" value="NZ_AZGB01000009.1"/>
</dbReference>
<dbReference type="OrthoDB" id="2296783at2"/>
<evidence type="ECO:0000313" key="2">
    <source>
        <dbReference type="Proteomes" id="UP000051451"/>
    </source>
</evidence>
<dbReference type="Pfam" id="PF07761">
    <property type="entry name" value="DUF1617"/>
    <property type="match status" value="1"/>
</dbReference>
<reference evidence="1 2" key="1">
    <citation type="journal article" date="2015" name="Genome Announc.">
        <title>Expanding the biotechnology potential of lactobacilli through comparative genomics of 213 strains and associated genera.</title>
        <authorList>
            <person name="Sun Z."/>
            <person name="Harris H.M."/>
            <person name="McCann A."/>
            <person name="Guo C."/>
            <person name="Argimon S."/>
            <person name="Zhang W."/>
            <person name="Yang X."/>
            <person name="Jeffery I.B."/>
            <person name="Cooney J.C."/>
            <person name="Kagawa T.F."/>
            <person name="Liu W."/>
            <person name="Song Y."/>
            <person name="Salvetti E."/>
            <person name="Wrobel A."/>
            <person name="Rasinkangas P."/>
            <person name="Parkhill J."/>
            <person name="Rea M.C."/>
            <person name="O'Sullivan O."/>
            <person name="Ritari J."/>
            <person name="Douillard F.P."/>
            <person name="Paul Ross R."/>
            <person name="Yang R."/>
            <person name="Briner A.E."/>
            <person name="Felis G.E."/>
            <person name="de Vos W.M."/>
            <person name="Barrangou R."/>
            <person name="Klaenhammer T.R."/>
            <person name="Caufield P.W."/>
            <person name="Cui Y."/>
            <person name="Zhang H."/>
            <person name="O'Toole P.W."/>
        </authorList>
    </citation>
    <scope>NUCLEOTIDE SEQUENCE [LARGE SCALE GENOMIC DNA]</scope>
    <source>
        <strain evidence="1 2">DSM 18630</strain>
    </source>
</reference>
<dbReference type="Proteomes" id="UP000051451">
    <property type="component" value="Unassembled WGS sequence"/>
</dbReference>
<organism evidence="1 2">
    <name type="scientific">Liquorilactobacillus ghanensis DSM 18630</name>
    <dbReference type="NCBI Taxonomy" id="1423750"/>
    <lineage>
        <taxon>Bacteria</taxon>
        <taxon>Bacillati</taxon>
        <taxon>Bacillota</taxon>
        <taxon>Bacilli</taxon>
        <taxon>Lactobacillales</taxon>
        <taxon>Lactobacillaceae</taxon>
        <taxon>Liquorilactobacillus</taxon>
    </lineage>
</organism>
<protein>
    <recommendedName>
        <fullName evidence="3">DUF1617 family protein</fullName>
    </recommendedName>
</protein>
<evidence type="ECO:0000313" key="1">
    <source>
        <dbReference type="EMBL" id="KRM06959.1"/>
    </source>
</evidence>
<dbReference type="EMBL" id="AZGB01000009">
    <property type="protein sequence ID" value="KRM06959.1"/>
    <property type="molecule type" value="Genomic_DNA"/>
</dbReference>
<dbReference type="GeneID" id="98318328"/>
<proteinExistence type="predicted"/>
<dbReference type="AlphaFoldDB" id="A0A0R1VNH1"/>
<dbReference type="PATRIC" id="fig|1423750.3.peg.274"/>
<comment type="caution">
    <text evidence="1">The sequence shown here is derived from an EMBL/GenBank/DDBJ whole genome shotgun (WGS) entry which is preliminary data.</text>
</comment>
<accession>A0A0R1VNH1</accession>
<name>A0A0R1VNH1_9LACO</name>
<dbReference type="InterPro" id="IPR011675">
    <property type="entry name" value="DUF1617"/>
</dbReference>
<keyword evidence="2" id="KW-1185">Reference proteome</keyword>
<sequence>MTKTIELQNADLVPTGNFLAGLKLKGKASRGRTKLIKLLEAKNKEYNEDREEIRDPYFLHDDKGNRVTKDNNYVLKDETKGSDLNKELADLAKEKAVIEFTEYSEKLQALYEALANYDYELSNTDALVYDLLMDELENDFEKEGK</sequence>